<dbReference type="PANTHER" id="PTHR43104:SF2">
    <property type="entry name" value="L-2-HYDROXYGLUTARATE DEHYDROGENASE, MITOCHONDRIAL"/>
    <property type="match status" value="1"/>
</dbReference>
<comment type="cofactor">
    <cofactor evidence="1">
        <name>FAD</name>
        <dbReference type="ChEBI" id="CHEBI:57692"/>
    </cofactor>
</comment>
<protein>
    <submittedName>
        <fullName evidence="5">Uncharacterized protein</fullName>
    </submittedName>
</protein>
<evidence type="ECO:0000256" key="2">
    <source>
        <dbReference type="ARBA" id="ARBA00022630"/>
    </source>
</evidence>
<evidence type="ECO:0000256" key="4">
    <source>
        <dbReference type="ARBA" id="ARBA00023002"/>
    </source>
</evidence>
<dbReference type="OrthoDB" id="498204at2759"/>
<dbReference type="EMBL" id="KZ349745">
    <property type="protein sequence ID" value="PIO64612.1"/>
    <property type="molecule type" value="Genomic_DNA"/>
</dbReference>
<dbReference type="Proteomes" id="UP000230423">
    <property type="component" value="Unassembled WGS sequence"/>
</dbReference>
<keyword evidence="2" id="KW-0285">Flavoprotein</keyword>
<sequence>MVHKLKNTSRIGLKALWSPHTGVVDWGEVARAFAKDFEKRGGTVSGIPAFSQTACGMRKLVFKYFNYGLTELYRGIFIHAQVKQLQRFVPELKLSDVTRGFTGVRAQAMDPMGNLVDDFVFDSGTGPVSLTYFSFGPENGVKSGNCEKG</sequence>
<organism evidence="5 6">
    <name type="scientific">Teladorsagia circumcincta</name>
    <name type="common">Brown stomach worm</name>
    <name type="synonym">Ostertagia circumcincta</name>
    <dbReference type="NCBI Taxonomy" id="45464"/>
    <lineage>
        <taxon>Eukaryota</taxon>
        <taxon>Metazoa</taxon>
        <taxon>Ecdysozoa</taxon>
        <taxon>Nematoda</taxon>
        <taxon>Chromadorea</taxon>
        <taxon>Rhabditida</taxon>
        <taxon>Rhabditina</taxon>
        <taxon>Rhabditomorpha</taxon>
        <taxon>Strongyloidea</taxon>
        <taxon>Trichostrongylidae</taxon>
        <taxon>Teladorsagia</taxon>
    </lineage>
</organism>
<accession>A0A2G9U4J7</accession>
<evidence type="ECO:0000313" key="5">
    <source>
        <dbReference type="EMBL" id="PIO64612.1"/>
    </source>
</evidence>
<evidence type="ECO:0000313" key="6">
    <source>
        <dbReference type="Proteomes" id="UP000230423"/>
    </source>
</evidence>
<keyword evidence="6" id="KW-1185">Reference proteome</keyword>
<reference evidence="5 6" key="1">
    <citation type="submission" date="2015-09" db="EMBL/GenBank/DDBJ databases">
        <title>Draft genome of the parasitic nematode Teladorsagia circumcincta isolate WARC Sus (inbred).</title>
        <authorList>
            <person name="Mitreva M."/>
        </authorList>
    </citation>
    <scope>NUCLEOTIDE SEQUENCE [LARGE SCALE GENOMIC DNA]</scope>
    <source>
        <strain evidence="5 6">S</strain>
    </source>
</reference>
<name>A0A2G9U4J7_TELCI</name>
<keyword evidence="3" id="KW-0274">FAD</keyword>
<keyword evidence="4" id="KW-0560">Oxidoreductase</keyword>
<dbReference type="AlphaFoldDB" id="A0A2G9U4J7"/>
<evidence type="ECO:0000256" key="1">
    <source>
        <dbReference type="ARBA" id="ARBA00001974"/>
    </source>
</evidence>
<evidence type="ECO:0000256" key="3">
    <source>
        <dbReference type="ARBA" id="ARBA00022827"/>
    </source>
</evidence>
<gene>
    <name evidence="5" type="ORF">TELCIR_13757</name>
</gene>
<dbReference type="GO" id="GO:0047545">
    <property type="term" value="F:(S)-2-hydroxyglutarate dehydrogenase activity"/>
    <property type="evidence" value="ECO:0007669"/>
    <property type="project" value="TreeGrafter"/>
</dbReference>
<dbReference type="PANTHER" id="PTHR43104">
    <property type="entry name" value="L-2-HYDROXYGLUTARATE DEHYDROGENASE, MITOCHONDRIAL"/>
    <property type="match status" value="1"/>
</dbReference>
<proteinExistence type="predicted"/>